<sequence>MRILMVGAGALGGYFGGRLLAAGRDLTFLVRAGRAAQLARDGLVVRSPKGDLQIDAPPHVLAEDIDRPYDLVVVSCKAFDLDPTMDAIAPAVGPDTAVLPLLNGMAHYDRLAQRFGDEKVLGGLCMISASLDEQGHVVHHNDLDGLTFGERSGGRSARVDAIAAQFQAAGFTDHLSEDILQDLWEKWLFIASAAALTTLMRASVGAVQAAGGADVALALVDECAGIAAHNGFAPRPATLERARAMLTQVGSPMTASMYKDMARGARVEADHIIGDLLARAPAGLASPSVLRAAYVNLKTYEVQRAASAA</sequence>
<comment type="pathway">
    <text evidence="2 11">Cofactor biosynthesis; (R)-pantothenate biosynthesis; (R)-pantoate from 3-methyl-2-oxobutanoate: step 2/2.</text>
</comment>
<evidence type="ECO:0000256" key="9">
    <source>
        <dbReference type="ARBA" id="ARBA00032024"/>
    </source>
</evidence>
<keyword evidence="6 11" id="KW-0566">Pantothenate biosynthesis</keyword>
<dbReference type="InterPro" id="IPR036291">
    <property type="entry name" value="NAD(P)-bd_dom_sf"/>
</dbReference>
<dbReference type="AlphaFoldDB" id="A0A2W5RTF0"/>
<dbReference type="PANTHER" id="PTHR21708">
    <property type="entry name" value="PROBABLE 2-DEHYDROPANTOATE 2-REDUCTASE"/>
    <property type="match status" value="1"/>
</dbReference>
<proteinExistence type="inferred from homology"/>
<evidence type="ECO:0000256" key="1">
    <source>
        <dbReference type="ARBA" id="ARBA00002919"/>
    </source>
</evidence>
<gene>
    <name evidence="14" type="ORF">DI563_13605</name>
</gene>
<dbReference type="SUPFAM" id="SSF51735">
    <property type="entry name" value="NAD(P)-binding Rossmann-fold domains"/>
    <property type="match status" value="1"/>
</dbReference>
<dbReference type="InterPro" id="IPR013332">
    <property type="entry name" value="KPR_N"/>
</dbReference>
<evidence type="ECO:0000313" key="14">
    <source>
        <dbReference type="EMBL" id="PZQ73937.1"/>
    </source>
</evidence>
<evidence type="ECO:0000259" key="13">
    <source>
        <dbReference type="Pfam" id="PF08546"/>
    </source>
</evidence>
<protein>
    <recommendedName>
        <fullName evidence="5 11">2-dehydropantoate 2-reductase</fullName>
        <ecNumber evidence="4 11">1.1.1.169</ecNumber>
    </recommendedName>
    <alternativeName>
        <fullName evidence="9 11">Ketopantoate reductase</fullName>
    </alternativeName>
</protein>
<keyword evidence="7 11" id="KW-0521">NADP</keyword>
<dbReference type="InterPro" id="IPR008927">
    <property type="entry name" value="6-PGluconate_DH-like_C_sf"/>
</dbReference>
<dbReference type="GO" id="GO:0015940">
    <property type="term" value="P:pantothenate biosynthetic process"/>
    <property type="evidence" value="ECO:0007669"/>
    <property type="project" value="UniProtKB-UniPathway"/>
</dbReference>
<evidence type="ECO:0000256" key="4">
    <source>
        <dbReference type="ARBA" id="ARBA00013014"/>
    </source>
</evidence>
<dbReference type="GO" id="GO:0005737">
    <property type="term" value="C:cytoplasm"/>
    <property type="evidence" value="ECO:0007669"/>
    <property type="project" value="TreeGrafter"/>
</dbReference>
<evidence type="ECO:0000256" key="5">
    <source>
        <dbReference type="ARBA" id="ARBA00019465"/>
    </source>
</evidence>
<accession>A0A2W5RTF0</accession>
<dbReference type="UniPathway" id="UPA00028">
    <property type="reaction ID" value="UER00004"/>
</dbReference>
<dbReference type="Pfam" id="PF08546">
    <property type="entry name" value="ApbA_C"/>
    <property type="match status" value="1"/>
</dbReference>
<dbReference type="Gene3D" id="3.40.50.720">
    <property type="entry name" value="NAD(P)-binding Rossmann-like Domain"/>
    <property type="match status" value="1"/>
</dbReference>
<evidence type="ECO:0000256" key="11">
    <source>
        <dbReference type="RuleBase" id="RU362068"/>
    </source>
</evidence>
<evidence type="ECO:0000313" key="15">
    <source>
        <dbReference type="Proteomes" id="UP000249135"/>
    </source>
</evidence>
<dbReference type="Proteomes" id="UP000249135">
    <property type="component" value="Unassembled WGS sequence"/>
</dbReference>
<dbReference type="PANTHER" id="PTHR21708:SF26">
    <property type="entry name" value="2-DEHYDROPANTOATE 2-REDUCTASE"/>
    <property type="match status" value="1"/>
</dbReference>
<comment type="function">
    <text evidence="1 11">Catalyzes the NADPH-dependent reduction of ketopantoate into pantoic acid.</text>
</comment>
<evidence type="ECO:0000256" key="2">
    <source>
        <dbReference type="ARBA" id="ARBA00004994"/>
    </source>
</evidence>
<evidence type="ECO:0000256" key="10">
    <source>
        <dbReference type="ARBA" id="ARBA00048793"/>
    </source>
</evidence>
<dbReference type="InterPro" id="IPR013752">
    <property type="entry name" value="KPA_reductase"/>
</dbReference>
<organism evidence="14 15">
    <name type="scientific">Variovorax paradoxus</name>
    <dbReference type="NCBI Taxonomy" id="34073"/>
    <lineage>
        <taxon>Bacteria</taxon>
        <taxon>Pseudomonadati</taxon>
        <taxon>Pseudomonadota</taxon>
        <taxon>Betaproteobacteria</taxon>
        <taxon>Burkholderiales</taxon>
        <taxon>Comamonadaceae</taxon>
        <taxon>Variovorax</taxon>
    </lineage>
</organism>
<evidence type="ECO:0000256" key="7">
    <source>
        <dbReference type="ARBA" id="ARBA00022857"/>
    </source>
</evidence>
<dbReference type="SUPFAM" id="SSF48179">
    <property type="entry name" value="6-phosphogluconate dehydrogenase C-terminal domain-like"/>
    <property type="match status" value="1"/>
</dbReference>
<dbReference type="FunFam" id="3.40.50.720:FF:000307">
    <property type="entry name" value="2-dehydropantoate 2-reductase"/>
    <property type="match status" value="1"/>
</dbReference>
<dbReference type="Pfam" id="PF02558">
    <property type="entry name" value="ApbA"/>
    <property type="match status" value="1"/>
</dbReference>
<feature type="domain" description="Ketopantoate reductase N-terminal" evidence="12">
    <location>
        <begin position="3"/>
        <end position="151"/>
    </location>
</feature>
<evidence type="ECO:0000256" key="3">
    <source>
        <dbReference type="ARBA" id="ARBA00007870"/>
    </source>
</evidence>
<reference evidence="14 15" key="1">
    <citation type="submission" date="2017-08" db="EMBL/GenBank/DDBJ databases">
        <title>Infants hospitalized years apart are colonized by the same room-sourced microbial strains.</title>
        <authorList>
            <person name="Brooks B."/>
            <person name="Olm M.R."/>
            <person name="Firek B.A."/>
            <person name="Baker R."/>
            <person name="Thomas B.C."/>
            <person name="Morowitz M.J."/>
            <person name="Banfield J.F."/>
        </authorList>
    </citation>
    <scope>NUCLEOTIDE SEQUENCE [LARGE SCALE GENOMIC DNA]</scope>
    <source>
        <strain evidence="14">S2_005_003_R2_41</strain>
    </source>
</reference>
<dbReference type="NCBIfam" id="NF005094">
    <property type="entry name" value="PRK06522.2-5"/>
    <property type="match status" value="1"/>
</dbReference>
<dbReference type="GO" id="GO:0008677">
    <property type="term" value="F:2-dehydropantoate 2-reductase activity"/>
    <property type="evidence" value="ECO:0007669"/>
    <property type="project" value="UniProtKB-EC"/>
</dbReference>
<dbReference type="InterPro" id="IPR051402">
    <property type="entry name" value="KPR-Related"/>
</dbReference>
<dbReference type="EC" id="1.1.1.169" evidence="4 11"/>
<evidence type="ECO:0000259" key="12">
    <source>
        <dbReference type="Pfam" id="PF02558"/>
    </source>
</evidence>
<comment type="similarity">
    <text evidence="3 11">Belongs to the ketopantoate reductase family.</text>
</comment>
<dbReference type="InterPro" id="IPR013328">
    <property type="entry name" value="6PGD_dom2"/>
</dbReference>
<dbReference type="Gene3D" id="1.10.1040.10">
    <property type="entry name" value="N-(1-d-carboxylethyl)-l-norvaline Dehydrogenase, domain 2"/>
    <property type="match status" value="1"/>
</dbReference>
<feature type="domain" description="Ketopantoate reductase C-terminal" evidence="13">
    <location>
        <begin position="178"/>
        <end position="281"/>
    </location>
</feature>
<comment type="caution">
    <text evidence="14">The sequence shown here is derived from an EMBL/GenBank/DDBJ whole genome shotgun (WGS) entry which is preliminary data.</text>
</comment>
<dbReference type="InterPro" id="IPR003710">
    <property type="entry name" value="ApbA"/>
</dbReference>
<evidence type="ECO:0000256" key="8">
    <source>
        <dbReference type="ARBA" id="ARBA00023002"/>
    </source>
</evidence>
<dbReference type="EMBL" id="QFPP01000158">
    <property type="protein sequence ID" value="PZQ73937.1"/>
    <property type="molecule type" value="Genomic_DNA"/>
</dbReference>
<evidence type="ECO:0000256" key="6">
    <source>
        <dbReference type="ARBA" id="ARBA00022655"/>
    </source>
</evidence>
<dbReference type="NCBIfam" id="TIGR00745">
    <property type="entry name" value="apbA_panE"/>
    <property type="match status" value="1"/>
</dbReference>
<name>A0A2W5RTF0_VARPD</name>
<comment type="catalytic activity">
    <reaction evidence="10 11">
        <text>(R)-pantoate + NADP(+) = 2-dehydropantoate + NADPH + H(+)</text>
        <dbReference type="Rhea" id="RHEA:16233"/>
        <dbReference type="ChEBI" id="CHEBI:11561"/>
        <dbReference type="ChEBI" id="CHEBI:15378"/>
        <dbReference type="ChEBI" id="CHEBI:15980"/>
        <dbReference type="ChEBI" id="CHEBI:57783"/>
        <dbReference type="ChEBI" id="CHEBI:58349"/>
        <dbReference type="EC" id="1.1.1.169"/>
    </reaction>
</comment>
<keyword evidence="8 11" id="KW-0560">Oxidoreductase</keyword>